<evidence type="ECO:0000313" key="3">
    <source>
        <dbReference type="Proteomes" id="UP000006174"/>
    </source>
</evidence>
<feature type="compositionally biased region" description="Basic and acidic residues" evidence="1">
    <location>
        <begin position="64"/>
        <end position="73"/>
    </location>
</feature>
<dbReference type="AlphaFoldDB" id="I2FRX2"/>
<sequence>MATKESRSKRRGDDDEAIVCDSPVWLAKACKIRLNLGSRQGEKKKKKKGEKGEKKKKKKKAATTRRDNGERGGEWANSDKGSVGETFLTKANIAMPCQPSKRSGSQPVSQSHSKSHTAHTHAHSPCANK</sequence>
<gene>
    <name evidence="2" type="ORF">UHOR_03178</name>
</gene>
<accession>I2FRX2</accession>
<feature type="compositionally biased region" description="Basic residues" evidence="1">
    <location>
        <begin position="42"/>
        <end position="63"/>
    </location>
</feature>
<comment type="caution">
    <text evidence="2">The sequence shown here is derived from an EMBL/GenBank/DDBJ whole genome shotgun (WGS) entry which is preliminary data.</text>
</comment>
<protein>
    <submittedName>
        <fullName evidence="2">Uncharacterized protein</fullName>
    </submittedName>
</protein>
<feature type="region of interest" description="Disordered" evidence="1">
    <location>
        <begin position="32"/>
        <end position="129"/>
    </location>
</feature>
<dbReference type="EMBL" id="CAGI01000147">
    <property type="protein sequence ID" value="CCF49665.1"/>
    <property type="molecule type" value="Genomic_DNA"/>
</dbReference>
<reference evidence="2 3" key="1">
    <citation type="journal article" date="2012" name="Plant Cell">
        <title>Genome comparison of barley and maize smut fungi reveals targeted loss of RNA silencing components and species-specific presence of transposable elements.</title>
        <authorList>
            <person name="Laurie J.D."/>
            <person name="Ali S."/>
            <person name="Linning R."/>
            <person name="Mannhaupt G."/>
            <person name="Wong P."/>
            <person name="Gueldener U."/>
            <person name="Muensterkoetter M."/>
            <person name="Moore R."/>
            <person name="Kahmann R."/>
            <person name="Bakkeren G."/>
            <person name="Schirawski J."/>
        </authorList>
    </citation>
    <scope>NUCLEOTIDE SEQUENCE [LARGE SCALE GENOMIC DNA]</scope>
    <source>
        <strain evidence="3">Uh4875-4</strain>
    </source>
</reference>
<dbReference type="Proteomes" id="UP000006174">
    <property type="component" value="Unassembled WGS sequence"/>
</dbReference>
<proteinExistence type="predicted"/>
<name>I2FRX2_USTHO</name>
<keyword evidence="3" id="KW-1185">Reference proteome</keyword>
<organism evidence="2 3">
    <name type="scientific">Ustilago hordei</name>
    <name type="common">Barley covered smut fungus</name>
    <dbReference type="NCBI Taxonomy" id="120017"/>
    <lineage>
        <taxon>Eukaryota</taxon>
        <taxon>Fungi</taxon>
        <taxon>Dikarya</taxon>
        <taxon>Basidiomycota</taxon>
        <taxon>Ustilaginomycotina</taxon>
        <taxon>Ustilaginomycetes</taxon>
        <taxon>Ustilaginales</taxon>
        <taxon>Ustilaginaceae</taxon>
        <taxon>Ustilago</taxon>
    </lineage>
</organism>
<dbReference type="HOGENOM" id="CLU_1950413_0_0_1"/>
<evidence type="ECO:0000256" key="1">
    <source>
        <dbReference type="SAM" id="MobiDB-lite"/>
    </source>
</evidence>
<evidence type="ECO:0000313" key="2">
    <source>
        <dbReference type="EMBL" id="CCF49665.1"/>
    </source>
</evidence>
<feature type="compositionally biased region" description="Basic residues" evidence="1">
    <location>
        <begin position="113"/>
        <end position="122"/>
    </location>
</feature>